<protein>
    <submittedName>
        <fullName evidence="2">Uncharacterized protein</fullName>
    </submittedName>
</protein>
<evidence type="ECO:0000313" key="2">
    <source>
        <dbReference type="EMBL" id="KPI37418.1"/>
    </source>
</evidence>
<keyword evidence="1" id="KW-0812">Transmembrane</keyword>
<evidence type="ECO:0000313" key="3">
    <source>
        <dbReference type="Proteomes" id="UP000038010"/>
    </source>
</evidence>
<sequence>MNRSAALQHRWIATACLLLVFATTLIFYWPDVPFVGHNAAVNVPSLTSSFRPANHGLVKPAGVPVIGLIFFGRRDRVEVLRCYLERNLVTNGGWLDEIQWVRNTHDEKDLAYLRDDILPSNPLYTEIDISEMPGSDQQDPAYENAWTKLRRGAIYIKIDDDVVFIGEDTIPRMVDLRVKDPSIFTVSANVINSPLMGWVHYHGGAMHPYLPEFPVDKSHHIPKLESTPWAYTSHPNWTGDADWGFYAEDAVPEHYHRWLRMTESGDSLPSSTAALMQRTPITKIQYDTWGTGLRSWSIAAQEHYSFLENLHDDPSLDIYKLSKIWTTDYERLSINMIAVLSDDILDNMPMTGVVDGKDNTPIADEEWLTVVMPRKLGRQVVVETDALVVHFSFRTQSGLFRTDLLGRYADFARREVCIGRSE</sequence>
<dbReference type="RefSeq" id="XP_017997381.1">
    <property type="nucleotide sequence ID" value="XM_018139053.1"/>
</dbReference>
<dbReference type="AlphaFoldDB" id="A0A0N0NJY3"/>
<dbReference type="STRING" id="1664694.A0A0N0NJY3"/>
<organism evidence="2 3">
    <name type="scientific">Cyphellophora attinorum</name>
    <dbReference type="NCBI Taxonomy" id="1664694"/>
    <lineage>
        <taxon>Eukaryota</taxon>
        <taxon>Fungi</taxon>
        <taxon>Dikarya</taxon>
        <taxon>Ascomycota</taxon>
        <taxon>Pezizomycotina</taxon>
        <taxon>Eurotiomycetes</taxon>
        <taxon>Chaetothyriomycetidae</taxon>
        <taxon>Chaetothyriales</taxon>
        <taxon>Cyphellophoraceae</taxon>
        <taxon>Cyphellophora</taxon>
    </lineage>
</organism>
<dbReference type="Proteomes" id="UP000038010">
    <property type="component" value="Unassembled WGS sequence"/>
</dbReference>
<gene>
    <name evidence="2" type="ORF">AB675_10291</name>
</gene>
<dbReference type="EMBL" id="LFJN01000024">
    <property type="protein sequence ID" value="KPI37418.1"/>
    <property type="molecule type" value="Genomic_DNA"/>
</dbReference>
<proteinExistence type="predicted"/>
<dbReference type="OrthoDB" id="5593235at2759"/>
<keyword evidence="3" id="KW-1185">Reference proteome</keyword>
<evidence type="ECO:0000256" key="1">
    <source>
        <dbReference type="SAM" id="Phobius"/>
    </source>
</evidence>
<name>A0A0N0NJY3_9EURO</name>
<dbReference type="GeneID" id="28730933"/>
<accession>A0A0N0NJY3</accession>
<keyword evidence="1" id="KW-1133">Transmembrane helix</keyword>
<keyword evidence="1" id="KW-0472">Membrane</keyword>
<reference evidence="2 3" key="1">
    <citation type="submission" date="2015-06" db="EMBL/GenBank/DDBJ databases">
        <title>Draft genome of the ant-associated black yeast Phialophora attae CBS 131958.</title>
        <authorList>
            <person name="Moreno L.F."/>
            <person name="Stielow B.J."/>
            <person name="de Hoog S."/>
            <person name="Vicente V.A."/>
            <person name="Weiss V.A."/>
            <person name="de Vries M."/>
            <person name="Cruz L.M."/>
            <person name="Souza E.M."/>
        </authorList>
    </citation>
    <scope>NUCLEOTIDE SEQUENCE [LARGE SCALE GENOMIC DNA]</scope>
    <source>
        <strain evidence="2 3">CBS 131958</strain>
    </source>
</reference>
<feature type="transmembrane region" description="Helical" evidence="1">
    <location>
        <begin position="12"/>
        <end position="29"/>
    </location>
</feature>
<comment type="caution">
    <text evidence="2">The sequence shown here is derived from an EMBL/GenBank/DDBJ whole genome shotgun (WGS) entry which is preliminary data.</text>
</comment>
<dbReference type="VEuPathDB" id="FungiDB:AB675_10291"/>